<evidence type="ECO:0000256" key="2">
    <source>
        <dbReference type="ARBA" id="ARBA00004298"/>
    </source>
</evidence>
<dbReference type="Proteomes" id="UP000095085">
    <property type="component" value="Unassembled WGS sequence"/>
</dbReference>
<evidence type="ECO:0000256" key="5">
    <source>
        <dbReference type="ARBA" id="ARBA00022660"/>
    </source>
</evidence>
<keyword evidence="10" id="KW-0496">Mitochondrion</keyword>
<keyword evidence="14" id="KW-1185">Reference proteome</keyword>
<evidence type="ECO:0000256" key="12">
    <source>
        <dbReference type="SAM" id="Phobius"/>
    </source>
</evidence>
<evidence type="ECO:0000313" key="14">
    <source>
        <dbReference type="Proteomes" id="UP000095085"/>
    </source>
</evidence>
<evidence type="ECO:0000256" key="4">
    <source>
        <dbReference type="ARBA" id="ARBA00022448"/>
    </source>
</evidence>
<dbReference type="STRING" id="984485.A0A1E4REQ1"/>
<comment type="subcellular location">
    <subcellularLocation>
        <location evidence="2">Mitochondrion inner membrane</location>
        <topology evidence="2">Single-pass membrane protein</topology>
        <orientation evidence="2">Matrix side</orientation>
    </subcellularLocation>
</comment>
<comment type="function">
    <text evidence="1">Accessory subunit of the mitochondrial membrane respiratory chain NADH dehydrogenase (Complex I), that is believed not to be involved in catalysis. Complex I functions in the transfer of electrons from NADH to the respiratory chain. The immediate electron acceptor for the enzyme is believed to be ubiquinone.</text>
</comment>
<dbReference type="RefSeq" id="XP_020074799.1">
    <property type="nucleotide sequence ID" value="XM_020218987.1"/>
</dbReference>
<dbReference type="EMBL" id="KV454544">
    <property type="protein sequence ID" value="ODV65732.1"/>
    <property type="molecule type" value="Genomic_DNA"/>
</dbReference>
<keyword evidence="4" id="KW-0813">Transport</keyword>
<comment type="similarity">
    <text evidence="3">Belongs to the complex I NDUFB3 subunit family.</text>
</comment>
<keyword evidence="8" id="KW-0249">Electron transport</keyword>
<dbReference type="Pfam" id="PF08122">
    <property type="entry name" value="NDUF_B12"/>
    <property type="match status" value="1"/>
</dbReference>
<dbReference type="PANTHER" id="PTHR15082:SF2">
    <property type="entry name" value="NADH DEHYDROGENASE [UBIQUINONE] 1 BETA SUBCOMPLEX SUBUNIT 3"/>
    <property type="match status" value="1"/>
</dbReference>
<keyword evidence="6 12" id="KW-0812">Transmembrane</keyword>
<organism evidence="13 14">
    <name type="scientific">Hyphopichia burtonii NRRL Y-1933</name>
    <dbReference type="NCBI Taxonomy" id="984485"/>
    <lineage>
        <taxon>Eukaryota</taxon>
        <taxon>Fungi</taxon>
        <taxon>Dikarya</taxon>
        <taxon>Ascomycota</taxon>
        <taxon>Saccharomycotina</taxon>
        <taxon>Pichiomycetes</taxon>
        <taxon>Debaryomycetaceae</taxon>
        <taxon>Hyphopichia</taxon>
    </lineage>
</organism>
<evidence type="ECO:0000256" key="7">
    <source>
        <dbReference type="ARBA" id="ARBA00022792"/>
    </source>
</evidence>
<evidence type="ECO:0000256" key="9">
    <source>
        <dbReference type="ARBA" id="ARBA00022989"/>
    </source>
</evidence>
<evidence type="ECO:0000256" key="11">
    <source>
        <dbReference type="ARBA" id="ARBA00023136"/>
    </source>
</evidence>
<keyword evidence="9 12" id="KW-1133">Transmembrane helix</keyword>
<dbReference type="PANTHER" id="PTHR15082">
    <property type="entry name" value="NADH-UBIQUINONE OXIDOREDUCTASE B12 SUBUNIT"/>
    <property type="match status" value="1"/>
</dbReference>
<reference evidence="14" key="1">
    <citation type="submission" date="2016-05" db="EMBL/GenBank/DDBJ databases">
        <title>Comparative genomics of biotechnologically important yeasts.</title>
        <authorList>
            <consortium name="DOE Joint Genome Institute"/>
            <person name="Riley R."/>
            <person name="Haridas S."/>
            <person name="Wolfe K.H."/>
            <person name="Lopes M.R."/>
            <person name="Hittinger C.T."/>
            <person name="Goker M."/>
            <person name="Salamov A."/>
            <person name="Wisecaver J."/>
            <person name="Long T.M."/>
            <person name="Aerts A.L."/>
            <person name="Barry K."/>
            <person name="Choi C."/>
            <person name="Clum A."/>
            <person name="Coughlan A.Y."/>
            <person name="Deshpande S."/>
            <person name="Douglass A.P."/>
            <person name="Hanson S.J."/>
            <person name="Klenk H.-P."/>
            <person name="Labutti K."/>
            <person name="Lapidus A."/>
            <person name="Lindquist E."/>
            <person name="Lipzen A."/>
            <person name="Meier-Kolthoff J.P."/>
            <person name="Ohm R.A."/>
            <person name="Otillar R.P."/>
            <person name="Pangilinan J."/>
            <person name="Peng Y."/>
            <person name="Rokas A."/>
            <person name="Rosa C.A."/>
            <person name="Scheuner C."/>
            <person name="Sibirny A.A."/>
            <person name="Slot J.C."/>
            <person name="Stielow J.B."/>
            <person name="Sun H."/>
            <person name="Kurtzman C.P."/>
            <person name="Blackwell M."/>
            <person name="Grigoriev I.V."/>
            <person name="Jeffries T.W."/>
        </authorList>
    </citation>
    <scope>NUCLEOTIDE SEQUENCE [LARGE SCALE GENOMIC DNA]</scope>
    <source>
        <strain evidence="14">NRRL Y-1933</strain>
    </source>
</reference>
<evidence type="ECO:0000256" key="6">
    <source>
        <dbReference type="ARBA" id="ARBA00022692"/>
    </source>
</evidence>
<dbReference type="GO" id="GO:0032981">
    <property type="term" value="P:mitochondrial respiratory chain complex I assembly"/>
    <property type="evidence" value="ECO:0007669"/>
    <property type="project" value="TreeGrafter"/>
</dbReference>
<keyword evidence="13" id="KW-0830">Ubiquinone</keyword>
<gene>
    <name evidence="13" type="ORF">HYPBUDRAFT_113693</name>
</gene>
<evidence type="ECO:0000256" key="10">
    <source>
        <dbReference type="ARBA" id="ARBA00023128"/>
    </source>
</evidence>
<dbReference type="AlphaFoldDB" id="A0A1E4REQ1"/>
<evidence type="ECO:0000256" key="1">
    <source>
        <dbReference type="ARBA" id="ARBA00003195"/>
    </source>
</evidence>
<dbReference type="GO" id="GO:0005743">
    <property type="term" value="C:mitochondrial inner membrane"/>
    <property type="evidence" value="ECO:0007669"/>
    <property type="project" value="UniProtKB-SubCell"/>
</dbReference>
<dbReference type="OrthoDB" id="521512at2759"/>
<keyword evidence="5" id="KW-0679">Respiratory chain</keyword>
<keyword evidence="7" id="KW-0999">Mitochondrion inner membrane</keyword>
<accession>A0A1E4REQ1</accession>
<evidence type="ECO:0000313" key="13">
    <source>
        <dbReference type="EMBL" id="ODV65732.1"/>
    </source>
</evidence>
<protein>
    <submittedName>
        <fullName evidence="13">NADH-ubiquinone oxidoreductase B12 subunit</fullName>
    </submittedName>
</protein>
<feature type="transmembrane region" description="Helical" evidence="12">
    <location>
        <begin position="26"/>
        <end position="43"/>
    </location>
</feature>
<proteinExistence type="inferred from homology"/>
<dbReference type="GeneID" id="30993537"/>
<name>A0A1E4REQ1_9ASCO</name>
<sequence>MSNPWAKRDAWRYEGQFTRFNRFKNAFPGFGIAVGTFSIYLAYEHFFLKKDHGHDEHH</sequence>
<dbReference type="GO" id="GO:0022900">
    <property type="term" value="P:electron transport chain"/>
    <property type="evidence" value="ECO:0007669"/>
    <property type="project" value="InterPro"/>
</dbReference>
<keyword evidence="11 12" id="KW-0472">Membrane</keyword>
<dbReference type="InterPro" id="IPR012576">
    <property type="entry name" value="NDUFB3"/>
</dbReference>
<evidence type="ECO:0000256" key="8">
    <source>
        <dbReference type="ARBA" id="ARBA00022982"/>
    </source>
</evidence>
<evidence type="ECO:0000256" key="3">
    <source>
        <dbReference type="ARBA" id="ARBA00005667"/>
    </source>
</evidence>